<dbReference type="STRING" id="714315.GCA_000516535_01157"/>
<evidence type="ECO:0008006" key="3">
    <source>
        <dbReference type="Google" id="ProtNLM"/>
    </source>
</evidence>
<protein>
    <recommendedName>
        <fullName evidence="3">Type III toxin-antitoxin system ToxN/AbiQ family toxin</fullName>
    </recommendedName>
</protein>
<dbReference type="EMBL" id="AP019822">
    <property type="protein sequence ID" value="BBM36225.1"/>
    <property type="molecule type" value="Genomic_DNA"/>
</dbReference>
<dbReference type="GO" id="GO:0003723">
    <property type="term" value="F:RNA binding"/>
    <property type="evidence" value="ECO:0007669"/>
    <property type="project" value="InterPro"/>
</dbReference>
<dbReference type="GO" id="GO:0004521">
    <property type="term" value="F:RNA endonuclease activity"/>
    <property type="evidence" value="ECO:0007669"/>
    <property type="project" value="InterPro"/>
</dbReference>
<evidence type="ECO:0000313" key="1">
    <source>
        <dbReference type="EMBL" id="BBM36225.1"/>
    </source>
</evidence>
<proteinExistence type="predicted"/>
<sequence>MKNRLIFVKIDEKYIEYLSRYENKVAQKKNRIWIGVLLEINNIKYFAPLSSPKEKHMKMNEQIDFMKIDSGKLGVINFNNMIPIRGESNYIKVVFKNEDEKYKYLLQNQYNWIKNNKTVIFQKAEVLYTMIEKLILKKKRTKFQNTLLKRCVNFKKLEKIIEIEDKKIFTKTDKFY</sequence>
<organism evidence="1 2">
    <name type="scientific">Pseudoleptotrichia goodfellowii</name>
    <dbReference type="NCBI Taxonomy" id="157692"/>
    <lineage>
        <taxon>Bacteria</taxon>
        <taxon>Fusobacteriati</taxon>
        <taxon>Fusobacteriota</taxon>
        <taxon>Fusobacteriia</taxon>
        <taxon>Fusobacteriales</taxon>
        <taxon>Leptotrichiaceae</taxon>
        <taxon>Pseudoleptotrichia</taxon>
    </lineage>
</organism>
<dbReference type="InterPro" id="IPR025911">
    <property type="entry name" value="ToxN/AbiQ_toxin"/>
</dbReference>
<reference evidence="1 2" key="1">
    <citation type="submission" date="2019-07" db="EMBL/GenBank/DDBJ databases">
        <title>Complete Genome Sequence of Leptotrichia goodfellowii Strain JCM 16774.</title>
        <authorList>
            <person name="Watanabe S."/>
            <person name="Cui L."/>
        </authorList>
    </citation>
    <scope>NUCLEOTIDE SEQUENCE [LARGE SCALE GENOMIC DNA]</scope>
    <source>
        <strain evidence="1 2">JCM16774</strain>
    </source>
</reference>
<gene>
    <name evidence="1" type="ORF">JCM16774_1157</name>
</gene>
<dbReference type="RefSeq" id="WP_036056107.1">
    <property type="nucleotide sequence ID" value="NZ_AP019822.1"/>
</dbReference>
<dbReference type="AlphaFoldDB" id="A0A510JDD3"/>
<dbReference type="OrthoDB" id="1655812at2"/>
<dbReference type="KEGG" id="lgo:JCM16774_1157"/>
<dbReference type="InterPro" id="IPR053735">
    <property type="entry name" value="Type_III_TA_endoRNase"/>
</dbReference>
<dbReference type="Pfam" id="PF13958">
    <property type="entry name" value="ToxN_toxin"/>
    <property type="match status" value="1"/>
</dbReference>
<evidence type="ECO:0000313" key="2">
    <source>
        <dbReference type="Proteomes" id="UP000321606"/>
    </source>
</evidence>
<accession>A0A510JDD3</accession>
<dbReference type="Proteomes" id="UP000321606">
    <property type="component" value="Chromosome"/>
</dbReference>
<name>A0A510JDD3_9FUSO</name>
<dbReference type="Gene3D" id="3.10.129.130">
    <property type="match status" value="1"/>
</dbReference>